<keyword evidence="2" id="KW-1185">Reference proteome</keyword>
<dbReference type="Proteomes" id="UP001611162">
    <property type="component" value="Unassembled WGS sequence"/>
</dbReference>
<protein>
    <submittedName>
        <fullName evidence="1">Uncharacterized protein</fullName>
    </submittedName>
</protein>
<organism evidence="1 2">
    <name type="scientific">Streptomyces abikoensis</name>
    <dbReference type="NCBI Taxonomy" id="97398"/>
    <lineage>
        <taxon>Bacteria</taxon>
        <taxon>Bacillati</taxon>
        <taxon>Actinomycetota</taxon>
        <taxon>Actinomycetes</taxon>
        <taxon>Kitasatosporales</taxon>
        <taxon>Streptomycetaceae</taxon>
        <taxon>Streptomyces</taxon>
    </lineage>
</organism>
<name>A0ABW7T9M2_9ACTN</name>
<sequence length="223" mass="23836">MAADSPVPLASAADLAAGQFADLVRDYAPTALDQLMIEATRQCEGICGRRLAPFTAVPESHRAQGIDPDEYTEASATVPMDIQGTLGRSYANALGTGDQVRHVWLNEYAPRYPEMWAYTNLRVTILRSYGGSQTVAPASLVGAEADSGHVWFSLGTFLPVGSLIRIIYDGGYTTVPADLARACKLLAASLVLGEIDPAGTQFGHDRGVLTTQAEAILCNYQRT</sequence>
<gene>
    <name evidence="1" type="ORF">ACH4TF_27785</name>
</gene>
<dbReference type="EMBL" id="JBIRRB010000011">
    <property type="protein sequence ID" value="MFI0914225.1"/>
    <property type="molecule type" value="Genomic_DNA"/>
</dbReference>
<reference evidence="1 2" key="1">
    <citation type="submission" date="2024-10" db="EMBL/GenBank/DDBJ databases">
        <title>The Natural Products Discovery Center: Release of the First 8490 Sequenced Strains for Exploring Actinobacteria Biosynthetic Diversity.</title>
        <authorList>
            <person name="Kalkreuter E."/>
            <person name="Kautsar S.A."/>
            <person name="Yang D."/>
            <person name="Bader C.D."/>
            <person name="Teijaro C.N."/>
            <person name="Fluegel L."/>
            <person name="Davis C.M."/>
            <person name="Simpson J.R."/>
            <person name="Lauterbach L."/>
            <person name="Steele A.D."/>
            <person name="Gui C."/>
            <person name="Meng S."/>
            <person name="Li G."/>
            <person name="Viehrig K."/>
            <person name="Ye F."/>
            <person name="Su P."/>
            <person name="Kiefer A.F."/>
            <person name="Nichols A."/>
            <person name="Cepeda A.J."/>
            <person name="Yan W."/>
            <person name="Fan B."/>
            <person name="Jiang Y."/>
            <person name="Adhikari A."/>
            <person name="Zheng C.-J."/>
            <person name="Schuster L."/>
            <person name="Cowan T.M."/>
            <person name="Smanski M.J."/>
            <person name="Chevrette M.G."/>
            <person name="De Carvalho L.P.S."/>
            <person name="Shen B."/>
        </authorList>
    </citation>
    <scope>NUCLEOTIDE SEQUENCE [LARGE SCALE GENOMIC DNA]</scope>
    <source>
        <strain evidence="1 2">NPDC020979</strain>
    </source>
</reference>
<proteinExistence type="predicted"/>
<dbReference type="RefSeq" id="WP_397614241.1">
    <property type="nucleotide sequence ID" value="NZ_JBIRRB010000011.1"/>
</dbReference>
<comment type="caution">
    <text evidence="1">The sequence shown here is derived from an EMBL/GenBank/DDBJ whole genome shotgun (WGS) entry which is preliminary data.</text>
</comment>
<evidence type="ECO:0000313" key="1">
    <source>
        <dbReference type="EMBL" id="MFI0914225.1"/>
    </source>
</evidence>
<evidence type="ECO:0000313" key="2">
    <source>
        <dbReference type="Proteomes" id="UP001611162"/>
    </source>
</evidence>
<accession>A0ABW7T9M2</accession>